<gene>
    <name evidence="10" type="ORF">D1781_16020</name>
</gene>
<organism evidence="10 11">
    <name type="scientific">Amnibacterium setariae</name>
    <dbReference type="NCBI Taxonomy" id="2306585"/>
    <lineage>
        <taxon>Bacteria</taxon>
        <taxon>Bacillati</taxon>
        <taxon>Actinomycetota</taxon>
        <taxon>Actinomycetes</taxon>
        <taxon>Micrococcales</taxon>
        <taxon>Microbacteriaceae</taxon>
        <taxon>Amnibacterium</taxon>
    </lineage>
</organism>
<dbReference type="PANTHER" id="PTHR15822">
    <property type="entry name" value="TRAF AND TNF RECEPTOR-ASSOCIATED PROTEIN"/>
    <property type="match status" value="1"/>
</dbReference>
<name>A0A3A1TRY3_9MICO</name>
<keyword evidence="6" id="KW-0378">Hydrolase</keyword>
<dbReference type="GO" id="GO:0005737">
    <property type="term" value="C:cytoplasm"/>
    <property type="evidence" value="ECO:0007669"/>
    <property type="project" value="TreeGrafter"/>
</dbReference>
<keyword evidence="11" id="KW-1185">Reference proteome</keyword>
<comment type="cofactor">
    <cofactor evidence="2">
        <name>Mg(2+)</name>
        <dbReference type="ChEBI" id="CHEBI:18420"/>
    </cofactor>
</comment>
<keyword evidence="3" id="KW-0540">Nuclease</keyword>
<dbReference type="Proteomes" id="UP000265742">
    <property type="component" value="Unassembled WGS sequence"/>
</dbReference>
<evidence type="ECO:0000256" key="7">
    <source>
        <dbReference type="ARBA" id="ARBA00022842"/>
    </source>
</evidence>
<sequence>MRITTLNLRGFFDWDARSPQILEYLQELAPDVILFQEVVFLPDVSPFSPVELLNRELRMPVRHEAITRLQRGRTHPVYREGLALLSKARVDATQTLALRHEDGDPHQRIVQLADVRADDGVWPLANVHLSVRDDFALHHLGEVLEILGEKEERRILGGDFNVDHLERHAGLWHDAVLTSSVARYQSHPSSHENDDYFLVPTEYRIDRVLVSGDHLSDHEAVTVDLTRVAQPPSGERSAASS</sequence>
<keyword evidence="4" id="KW-0479">Metal-binding</keyword>
<reference evidence="11" key="1">
    <citation type="submission" date="2018-09" db="EMBL/GenBank/DDBJ databases">
        <authorList>
            <person name="Kim I."/>
        </authorList>
    </citation>
    <scope>NUCLEOTIDE SEQUENCE [LARGE SCALE GENOMIC DNA]</scope>
    <source>
        <strain evidence="11">DD4a</strain>
    </source>
</reference>
<evidence type="ECO:0000256" key="3">
    <source>
        <dbReference type="ARBA" id="ARBA00022722"/>
    </source>
</evidence>
<dbReference type="InterPro" id="IPR036691">
    <property type="entry name" value="Endo/exonu/phosph_ase_sf"/>
</dbReference>
<evidence type="ECO:0000256" key="1">
    <source>
        <dbReference type="ARBA" id="ARBA00001936"/>
    </source>
</evidence>
<evidence type="ECO:0000256" key="5">
    <source>
        <dbReference type="ARBA" id="ARBA00022763"/>
    </source>
</evidence>
<dbReference type="Gene3D" id="3.60.10.10">
    <property type="entry name" value="Endonuclease/exonuclease/phosphatase"/>
    <property type="match status" value="1"/>
</dbReference>
<evidence type="ECO:0000256" key="6">
    <source>
        <dbReference type="ARBA" id="ARBA00022801"/>
    </source>
</evidence>
<proteinExistence type="predicted"/>
<evidence type="ECO:0000256" key="8">
    <source>
        <dbReference type="ARBA" id="ARBA00023204"/>
    </source>
</evidence>
<comment type="cofactor">
    <cofactor evidence="1">
        <name>Mn(2+)</name>
        <dbReference type="ChEBI" id="CHEBI:29035"/>
    </cofactor>
</comment>
<keyword evidence="8" id="KW-0234">DNA repair</keyword>
<dbReference type="RefSeq" id="WP_119483521.1">
    <property type="nucleotide sequence ID" value="NZ_QXTG01000003.1"/>
</dbReference>
<dbReference type="OrthoDB" id="155529at2"/>
<accession>A0A3A1TRY3</accession>
<protein>
    <recommendedName>
        <fullName evidence="9">Endonuclease/exonuclease/phosphatase domain-containing protein</fullName>
    </recommendedName>
</protein>
<dbReference type="InterPro" id="IPR005135">
    <property type="entry name" value="Endo/exonuclease/phosphatase"/>
</dbReference>
<evidence type="ECO:0000313" key="10">
    <source>
        <dbReference type="EMBL" id="RIX26446.1"/>
    </source>
</evidence>
<dbReference type="AlphaFoldDB" id="A0A3A1TRY3"/>
<dbReference type="PANTHER" id="PTHR15822:SF4">
    <property type="entry name" value="TYROSYL-DNA PHOSPHODIESTERASE 2"/>
    <property type="match status" value="1"/>
</dbReference>
<dbReference type="GO" id="GO:0070260">
    <property type="term" value="F:5'-tyrosyl-DNA phosphodiesterase activity"/>
    <property type="evidence" value="ECO:0007669"/>
    <property type="project" value="TreeGrafter"/>
</dbReference>
<dbReference type="EMBL" id="QXTG01000003">
    <property type="protein sequence ID" value="RIX26446.1"/>
    <property type="molecule type" value="Genomic_DNA"/>
</dbReference>
<keyword evidence="5" id="KW-0227">DNA damage</keyword>
<dbReference type="InterPro" id="IPR051547">
    <property type="entry name" value="TDP2-like"/>
</dbReference>
<evidence type="ECO:0000256" key="4">
    <source>
        <dbReference type="ARBA" id="ARBA00022723"/>
    </source>
</evidence>
<keyword evidence="7" id="KW-0460">Magnesium</keyword>
<dbReference type="Pfam" id="PF03372">
    <property type="entry name" value="Exo_endo_phos"/>
    <property type="match status" value="1"/>
</dbReference>
<dbReference type="GO" id="GO:0046872">
    <property type="term" value="F:metal ion binding"/>
    <property type="evidence" value="ECO:0007669"/>
    <property type="project" value="UniProtKB-KW"/>
</dbReference>
<dbReference type="GO" id="GO:0004518">
    <property type="term" value="F:nuclease activity"/>
    <property type="evidence" value="ECO:0007669"/>
    <property type="project" value="UniProtKB-KW"/>
</dbReference>
<evidence type="ECO:0000313" key="11">
    <source>
        <dbReference type="Proteomes" id="UP000265742"/>
    </source>
</evidence>
<evidence type="ECO:0000259" key="9">
    <source>
        <dbReference type="Pfam" id="PF03372"/>
    </source>
</evidence>
<evidence type="ECO:0000256" key="2">
    <source>
        <dbReference type="ARBA" id="ARBA00001946"/>
    </source>
</evidence>
<dbReference type="SUPFAM" id="SSF56219">
    <property type="entry name" value="DNase I-like"/>
    <property type="match status" value="1"/>
</dbReference>
<dbReference type="GO" id="GO:0006302">
    <property type="term" value="P:double-strand break repair"/>
    <property type="evidence" value="ECO:0007669"/>
    <property type="project" value="TreeGrafter"/>
</dbReference>
<comment type="caution">
    <text evidence="10">The sequence shown here is derived from an EMBL/GenBank/DDBJ whole genome shotgun (WGS) entry which is preliminary data.</text>
</comment>
<dbReference type="GO" id="GO:0003697">
    <property type="term" value="F:single-stranded DNA binding"/>
    <property type="evidence" value="ECO:0007669"/>
    <property type="project" value="TreeGrafter"/>
</dbReference>
<feature type="domain" description="Endonuclease/exonuclease/phosphatase" evidence="9">
    <location>
        <begin position="5"/>
        <end position="218"/>
    </location>
</feature>